<dbReference type="EC" id="6.3.2.2" evidence="4"/>
<dbReference type="InterPro" id="IPR011793">
    <property type="entry name" value="YbdK"/>
</dbReference>
<proteinExistence type="inferred from homology"/>
<dbReference type="Pfam" id="PF04107">
    <property type="entry name" value="GCS2"/>
    <property type="match status" value="1"/>
</dbReference>
<organism evidence="5 6">
    <name type="scientific">Pseudomonas jinjuensis</name>
    <dbReference type="NCBI Taxonomy" id="198616"/>
    <lineage>
        <taxon>Bacteria</taxon>
        <taxon>Pseudomonadati</taxon>
        <taxon>Pseudomonadota</taxon>
        <taxon>Gammaproteobacteria</taxon>
        <taxon>Pseudomonadales</taxon>
        <taxon>Pseudomonadaceae</taxon>
        <taxon>Pseudomonas</taxon>
    </lineage>
</organism>
<dbReference type="SUPFAM" id="SSF55931">
    <property type="entry name" value="Glutamine synthetase/guanido kinase"/>
    <property type="match status" value="1"/>
</dbReference>
<dbReference type="InterPro" id="IPR006336">
    <property type="entry name" value="GCS2"/>
</dbReference>
<dbReference type="Proteomes" id="UP000242957">
    <property type="component" value="Unassembled WGS sequence"/>
</dbReference>
<keyword evidence="6" id="KW-1185">Reference proteome</keyword>
<evidence type="ECO:0000256" key="3">
    <source>
        <dbReference type="ARBA" id="ARBA00022840"/>
    </source>
</evidence>
<evidence type="ECO:0000256" key="4">
    <source>
        <dbReference type="HAMAP-Rule" id="MF_01609"/>
    </source>
</evidence>
<dbReference type="InterPro" id="IPR050141">
    <property type="entry name" value="GCL_type2/YbdK_subfam"/>
</dbReference>
<dbReference type="EMBL" id="FNIJ01000005">
    <property type="protein sequence ID" value="SDN79659.1"/>
    <property type="molecule type" value="Genomic_DNA"/>
</dbReference>
<dbReference type="Gene3D" id="3.30.590.20">
    <property type="match status" value="1"/>
</dbReference>
<keyword evidence="2 4" id="KW-0547">Nucleotide-binding</keyword>
<protein>
    <recommendedName>
        <fullName evidence="4">Putative glutamate--cysteine ligase 2</fullName>
        <ecNumber evidence="4">6.3.2.2</ecNumber>
    </recommendedName>
    <alternativeName>
        <fullName evidence="4">Gamma-glutamylcysteine synthetase 2</fullName>
        <shortName evidence="4">GCS 2</shortName>
        <shortName evidence="4">Gamma-GCS 2</shortName>
    </alternativeName>
</protein>
<dbReference type="HAMAP" id="MF_01609">
    <property type="entry name" value="Glu_cys_ligase_2"/>
    <property type="match status" value="1"/>
</dbReference>
<evidence type="ECO:0000313" key="6">
    <source>
        <dbReference type="Proteomes" id="UP000242957"/>
    </source>
</evidence>
<dbReference type="GO" id="GO:0042398">
    <property type="term" value="P:modified amino acid biosynthetic process"/>
    <property type="evidence" value="ECO:0007669"/>
    <property type="project" value="InterPro"/>
</dbReference>
<dbReference type="PANTHER" id="PTHR36510">
    <property type="entry name" value="GLUTAMATE--CYSTEINE LIGASE 2-RELATED"/>
    <property type="match status" value="1"/>
</dbReference>
<evidence type="ECO:0000313" key="5">
    <source>
        <dbReference type="EMBL" id="SDN79659.1"/>
    </source>
</evidence>
<evidence type="ECO:0000256" key="2">
    <source>
        <dbReference type="ARBA" id="ARBA00022741"/>
    </source>
</evidence>
<dbReference type="AlphaFoldDB" id="A0A1H0EBE7"/>
<gene>
    <name evidence="5" type="ORF">SAMN05216193_105110</name>
</gene>
<dbReference type="GO" id="GO:0004357">
    <property type="term" value="F:glutamate-cysteine ligase activity"/>
    <property type="evidence" value="ECO:0007669"/>
    <property type="project" value="UniProtKB-EC"/>
</dbReference>
<sequence length="369" mass="40757">MPDGNAAPGFGIEEEFLLVDRRSRDVPAQAPPGLRDACREALGTRLAEEMFDCQLELASPVLHSLDEARACLAGQRARLSEVVGRFGMGLLCAGAHPFADGLSKRATPSPHYRQLFDDFRMIARCSLLCGLHVHVGVPPGYDRVRLMNRVLHWLPLLLTLSASSPFWLGRPSGSMSYRQAICGQWPRMGLPEALPDEAAFRAYLHWLEQTGSVRSRNDIWWVIRPSTRFPTLELRIADACPLLEDALCIAGLFRTLVAGALREPDSPVPVARRVIAENYWRARHLGIHALFLDESAGNGLDAGAWLERMQEEFGDAGDAWAFARARQIVKTGSSADRQLRGYEQAVESGLSGDEALVRIVDGLMEEFGS</sequence>
<dbReference type="NCBIfam" id="TIGR02050">
    <property type="entry name" value="gshA_cyan_rel"/>
    <property type="match status" value="1"/>
</dbReference>
<dbReference type="PANTHER" id="PTHR36510:SF1">
    <property type="entry name" value="GLUTAMATE--CYSTEINE LIGASE 2-RELATED"/>
    <property type="match status" value="1"/>
</dbReference>
<reference evidence="6" key="1">
    <citation type="submission" date="2016-10" db="EMBL/GenBank/DDBJ databases">
        <authorList>
            <person name="Varghese N."/>
            <person name="Submissions S."/>
        </authorList>
    </citation>
    <scope>NUCLEOTIDE SEQUENCE [LARGE SCALE GENOMIC DNA]</scope>
    <source>
        <strain evidence="6">JCM 21621</strain>
    </source>
</reference>
<comment type="function">
    <text evidence="4">ATP-dependent carboxylate-amine ligase which exhibits weak glutamate--cysteine ligase activity.</text>
</comment>
<dbReference type="RefSeq" id="WP_084310627.1">
    <property type="nucleotide sequence ID" value="NZ_FNIJ01000005.1"/>
</dbReference>
<accession>A0A1H0EBE7</accession>
<dbReference type="OrthoDB" id="9769628at2"/>
<keyword evidence="3 4" id="KW-0067">ATP-binding</keyword>
<dbReference type="GO" id="GO:0005524">
    <property type="term" value="F:ATP binding"/>
    <property type="evidence" value="ECO:0007669"/>
    <property type="project" value="UniProtKB-KW"/>
</dbReference>
<name>A0A1H0EBE7_9PSED</name>
<evidence type="ECO:0000256" key="1">
    <source>
        <dbReference type="ARBA" id="ARBA00022598"/>
    </source>
</evidence>
<dbReference type="InterPro" id="IPR014746">
    <property type="entry name" value="Gln_synth/guanido_kin_cat_dom"/>
</dbReference>
<dbReference type="STRING" id="198616.SAMN05216193_105110"/>
<comment type="catalytic activity">
    <reaction evidence="4">
        <text>L-cysteine + L-glutamate + ATP = gamma-L-glutamyl-L-cysteine + ADP + phosphate + H(+)</text>
        <dbReference type="Rhea" id="RHEA:13285"/>
        <dbReference type="ChEBI" id="CHEBI:15378"/>
        <dbReference type="ChEBI" id="CHEBI:29985"/>
        <dbReference type="ChEBI" id="CHEBI:30616"/>
        <dbReference type="ChEBI" id="CHEBI:35235"/>
        <dbReference type="ChEBI" id="CHEBI:43474"/>
        <dbReference type="ChEBI" id="CHEBI:58173"/>
        <dbReference type="ChEBI" id="CHEBI:456216"/>
        <dbReference type="EC" id="6.3.2.2"/>
    </reaction>
</comment>
<dbReference type="NCBIfam" id="NF010039">
    <property type="entry name" value="PRK13515.1"/>
    <property type="match status" value="1"/>
</dbReference>
<keyword evidence="1 4" id="KW-0436">Ligase</keyword>
<comment type="similarity">
    <text evidence="4">Belongs to the glutamate--cysteine ligase type 2 family. YbdK subfamily.</text>
</comment>